<dbReference type="EMBL" id="JAENGY010000660">
    <property type="protein sequence ID" value="KAG6958602.1"/>
    <property type="molecule type" value="Genomic_DNA"/>
</dbReference>
<accession>A0A8J5IM31</accession>
<proteinExistence type="predicted"/>
<dbReference type="AlphaFoldDB" id="A0A8J5IM31"/>
<sequence>QNRLETTLRFRTSKKQELTPVRAECEYLEQEVKQRLQVFEGVNYMVPKSNEEIVRTVCRVAHPNGSGWRVHFPNGEPSFYFSPFTRSEYDLSFDVCGDRMASDLPFSSINCRLFGWNVCHASLHTTICSLPTQGS</sequence>
<name>A0A8J5IM31_9STRA</name>
<feature type="non-terminal residue" evidence="1">
    <location>
        <position position="135"/>
    </location>
</feature>
<organism evidence="1 2">
    <name type="scientific">Phytophthora aleatoria</name>
    <dbReference type="NCBI Taxonomy" id="2496075"/>
    <lineage>
        <taxon>Eukaryota</taxon>
        <taxon>Sar</taxon>
        <taxon>Stramenopiles</taxon>
        <taxon>Oomycota</taxon>
        <taxon>Peronosporomycetes</taxon>
        <taxon>Peronosporales</taxon>
        <taxon>Peronosporaceae</taxon>
        <taxon>Phytophthora</taxon>
    </lineage>
</organism>
<keyword evidence="2" id="KW-1185">Reference proteome</keyword>
<reference evidence="1" key="1">
    <citation type="submission" date="2021-01" db="EMBL/GenBank/DDBJ databases">
        <title>Phytophthora aleatoria, a newly-described species from Pinus radiata is distinct from Phytophthora cactorum isolates based on comparative genomics.</title>
        <authorList>
            <person name="Mcdougal R."/>
            <person name="Panda P."/>
            <person name="Williams N."/>
            <person name="Studholme D.J."/>
        </authorList>
    </citation>
    <scope>NUCLEOTIDE SEQUENCE</scope>
    <source>
        <strain evidence="1">NZFS 4037</strain>
    </source>
</reference>
<protein>
    <submittedName>
        <fullName evidence="1">Uncharacterized protein</fullName>
    </submittedName>
</protein>
<evidence type="ECO:0000313" key="2">
    <source>
        <dbReference type="Proteomes" id="UP000709295"/>
    </source>
</evidence>
<gene>
    <name evidence="1" type="ORF">JG688_00010437</name>
</gene>
<dbReference type="Proteomes" id="UP000709295">
    <property type="component" value="Unassembled WGS sequence"/>
</dbReference>
<comment type="caution">
    <text evidence="1">The sequence shown here is derived from an EMBL/GenBank/DDBJ whole genome shotgun (WGS) entry which is preliminary data.</text>
</comment>
<evidence type="ECO:0000313" key="1">
    <source>
        <dbReference type="EMBL" id="KAG6958602.1"/>
    </source>
</evidence>